<dbReference type="GO" id="GO:0042726">
    <property type="term" value="P:flavin-containing compound metabolic process"/>
    <property type="evidence" value="ECO:0007669"/>
    <property type="project" value="TreeGrafter"/>
</dbReference>
<dbReference type="AlphaFoldDB" id="A0A3D8R6S2"/>
<dbReference type="Pfam" id="PF24102">
    <property type="entry name" value="FLAD1_M"/>
    <property type="match status" value="1"/>
</dbReference>
<dbReference type="CDD" id="cd00885">
    <property type="entry name" value="cinA"/>
    <property type="match status" value="1"/>
</dbReference>
<dbReference type="Proteomes" id="UP000256645">
    <property type="component" value="Unassembled WGS sequence"/>
</dbReference>
<evidence type="ECO:0000313" key="4">
    <source>
        <dbReference type="Proteomes" id="UP000256645"/>
    </source>
</evidence>
<dbReference type="GO" id="GO:0047884">
    <property type="term" value="F:FAD diphosphatase activity"/>
    <property type="evidence" value="ECO:0007669"/>
    <property type="project" value="TreeGrafter"/>
</dbReference>
<evidence type="ECO:0000259" key="2">
    <source>
        <dbReference type="SMART" id="SM00852"/>
    </source>
</evidence>
<gene>
    <name evidence="3" type="ORF">BP6252_08759</name>
</gene>
<dbReference type="STRING" id="1849047.A0A3D8R6S2"/>
<dbReference type="EMBL" id="PDLM01000009">
    <property type="protein sequence ID" value="RDW69739.1"/>
    <property type="molecule type" value="Genomic_DNA"/>
</dbReference>
<sequence length="342" mass="37810">MFSRLSQLTRHLSRPLPNYAHSSAATGASKIMTSSISADERNSRTIHTAACLIIGDEVLGGKTVDTNSAYMAKFCFGLGMNLKRIEVIADDESEIIEAVQRMSDKYDFVVTSGGIGPTYVCLHDDSRPELTITSHDDITYQSIAKAFSLKLVLHQEAYEKMKRLSRPHPGQPDFSWDEDTPARKAKLRMVELPWDESRAAEKQAIFASPDLWVPVSVVNGNVHILPGIPRLFEKLLEGLKPYLLPRLSDPEGKGIHRILISTPMPESAVAPYLTELAAMVESKGVKVGSYPRWGKEHNTVTLVGRDQAYLESLVADVEKNVDGKRVQVEGEDEIPPAKDGQS</sequence>
<dbReference type="Pfam" id="PF00994">
    <property type="entry name" value="MoCF_biosynth"/>
    <property type="match status" value="1"/>
</dbReference>
<dbReference type="SMART" id="SM00852">
    <property type="entry name" value="MoCF_biosynth"/>
    <property type="match status" value="1"/>
</dbReference>
<dbReference type="InterPro" id="IPR056596">
    <property type="entry name" value="FLAD1_M"/>
</dbReference>
<protein>
    <submittedName>
        <fullName evidence="3">Putative molybdopterin binding protein</fullName>
    </submittedName>
</protein>
<name>A0A3D8R6S2_9HELO</name>
<dbReference type="InterPro" id="IPR036425">
    <property type="entry name" value="MoaB/Mog-like_dom_sf"/>
</dbReference>
<dbReference type="OrthoDB" id="448496at2759"/>
<dbReference type="Gene3D" id="3.40.980.10">
    <property type="entry name" value="MoaB/Mog-like domain"/>
    <property type="match status" value="1"/>
</dbReference>
<dbReference type="PANTHER" id="PTHR47675">
    <property type="entry name" value="MOLYBDOPTERIN BINDING DOMAIN PROTEIN (AFU_ORTHOLOGUE AFUA_5G11210)"/>
    <property type="match status" value="1"/>
</dbReference>
<dbReference type="PANTHER" id="PTHR47675:SF1">
    <property type="entry name" value="MOLYBDOPTERIN BINDING DOMAIN PROTEIN (AFU_ORTHOLOGUE AFUA_5G11210)"/>
    <property type="match status" value="1"/>
</dbReference>
<proteinExistence type="predicted"/>
<feature type="domain" description="MoaB/Mog" evidence="2">
    <location>
        <begin position="50"/>
        <end position="246"/>
    </location>
</feature>
<evidence type="ECO:0000313" key="3">
    <source>
        <dbReference type="EMBL" id="RDW69739.1"/>
    </source>
</evidence>
<feature type="region of interest" description="Disordered" evidence="1">
    <location>
        <begin position="321"/>
        <end position="342"/>
    </location>
</feature>
<keyword evidence="4" id="KW-1185">Reference proteome</keyword>
<dbReference type="InterPro" id="IPR001453">
    <property type="entry name" value="MoaB/Mog_dom"/>
</dbReference>
<comment type="caution">
    <text evidence="3">The sequence shown here is derived from an EMBL/GenBank/DDBJ whole genome shotgun (WGS) entry which is preliminary data.</text>
</comment>
<evidence type="ECO:0000256" key="1">
    <source>
        <dbReference type="SAM" id="MobiDB-lite"/>
    </source>
</evidence>
<reference evidence="3 4" key="1">
    <citation type="journal article" date="2018" name="IMA Fungus">
        <title>IMA Genome-F 9: Draft genome sequence of Annulohypoxylon stygium, Aspergillus mulundensis, Berkeleyomyces basicola (syn. Thielaviopsis basicola), Ceratocystis smalleyi, two Cercospora beticola strains, Coleophoma cylindrospora, Fusarium fracticaudum, Phialophora cf. hyalina, and Morchella septimelata.</title>
        <authorList>
            <person name="Wingfield B.D."/>
            <person name="Bills G.F."/>
            <person name="Dong Y."/>
            <person name="Huang W."/>
            <person name="Nel W.J."/>
            <person name="Swalarsk-Parry B.S."/>
            <person name="Vaghefi N."/>
            <person name="Wilken P.M."/>
            <person name="An Z."/>
            <person name="de Beer Z.W."/>
            <person name="De Vos L."/>
            <person name="Chen L."/>
            <person name="Duong T.A."/>
            <person name="Gao Y."/>
            <person name="Hammerbacher A."/>
            <person name="Kikkert J.R."/>
            <person name="Li Y."/>
            <person name="Li H."/>
            <person name="Li K."/>
            <person name="Li Q."/>
            <person name="Liu X."/>
            <person name="Ma X."/>
            <person name="Naidoo K."/>
            <person name="Pethybridge S.J."/>
            <person name="Sun J."/>
            <person name="Steenkamp E.T."/>
            <person name="van der Nest M.A."/>
            <person name="van Wyk S."/>
            <person name="Wingfield M.J."/>
            <person name="Xiong C."/>
            <person name="Yue Q."/>
            <person name="Zhang X."/>
        </authorList>
    </citation>
    <scope>NUCLEOTIDE SEQUENCE [LARGE SCALE GENOMIC DNA]</scope>
    <source>
        <strain evidence="3 4">BP6252</strain>
    </source>
</reference>
<accession>A0A3D8R6S2</accession>
<dbReference type="SUPFAM" id="SSF53218">
    <property type="entry name" value="Molybdenum cofactor biosynthesis proteins"/>
    <property type="match status" value="1"/>
</dbReference>
<organism evidence="3 4">
    <name type="scientific">Coleophoma cylindrospora</name>
    <dbReference type="NCBI Taxonomy" id="1849047"/>
    <lineage>
        <taxon>Eukaryota</taxon>
        <taxon>Fungi</taxon>
        <taxon>Dikarya</taxon>
        <taxon>Ascomycota</taxon>
        <taxon>Pezizomycotina</taxon>
        <taxon>Leotiomycetes</taxon>
        <taxon>Helotiales</taxon>
        <taxon>Dermateaceae</taxon>
        <taxon>Coleophoma</taxon>
    </lineage>
</organism>